<evidence type="ECO:0000313" key="3">
    <source>
        <dbReference type="EMBL" id="GAA2392163.1"/>
    </source>
</evidence>
<dbReference type="Gene3D" id="3.20.20.140">
    <property type="entry name" value="Metal-dependent hydrolases"/>
    <property type="match status" value="1"/>
</dbReference>
<evidence type="ECO:0000259" key="2">
    <source>
        <dbReference type="Pfam" id="PF04909"/>
    </source>
</evidence>
<proteinExistence type="inferred from homology"/>
<organism evidence="3 4">
    <name type="scientific">Gordonia cholesterolivorans</name>
    <dbReference type="NCBI Taxonomy" id="559625"/>
    <lineage>
        <taxon>Bacteria</taxon>
        <taxon>Bacillati</taxon>
        <taxon>Actinomycetota</taxon>
        <taxon>Actinomycetes</taxon>
        <taxon>Mycobacteriales</taxon>
        <taxon>Gordoniaceae</taxon>
        <taxon>Gordonia</taxon>
    </lineage>
</organism>
<accession>A0ABP5V317</accession>
<dbReference type="Proteomes" id="UP001501170">
    <property type="component" value="Unassembled WGS sequence"/>
</dbReference>
<protein>
    <submittedName>
        <fullName evidence="3">Amidohydrolase</fullName>
    </submittedName>
</protein>
<evidence type="ECO:0000256" key="1">
    <source>
        <dbReference type="ARBA" id="ARBA00038310"/>
    </source>
</evidence>
<dbReference type="InterPro" id="IPR006680">
    <property type="entry name" value="Amidohydro-rel"/>
</dbReference>
<dbReference type="EMBL" id="BAAARB010000027">
    <property type="protein sequence ID" value="GAA2392163.1"/>
    <property type="molecule type" value="Genomic_DNA"/>
</dbReference>
<dbReference type="RefSeq" id="WP_052692455.1">
    <property type="nucleotide sequence ID" value="NZ_BAAARB010000027.1"/>
</dbReference>
<comment type="similarity">
    <text evidence="1">Belongs to the metallo-dependent hydrolases superfamily.</text>
</comment>
<reference evidence="4" key="1">
    <citation type="journal article" date="2019" name="Int. J. Syst. Evol. Microbiol.">
        <title>The Global Catalogue of Microorganisms (GCM) 10K type strain sequencing project: providing services to taxonomists for standard genome sequencing and annotation.</title>
        <authorList>
            <consortium name="The Broad Institute Genomics Platform"/>
            <consortium name="The Broad Institute Genome Sequencing Center for Infectious Disease"/>
            <person name="Wu L."/>
            <person name="Ma J."/>
        </authorList>
    </citation>
    <scope>NUCLEOTIDE SEQUENCE [LARGE SCALE GENOMIC DNA]</scope>
    <source>
        <strain evidence="4">JCM 16227</strain>
    </source>
</reference>
<dbReference type="PANTHER" id="PTHR43569:SF1">
    <property type="entry name" value="BLL3371 PROTEIN"/>
    <property type="match status" value="1"/>
</dbReference>
<name>A0ABP5V317_9ACTN</name>
<feature type="domain" description="Amidohydrolase-related" evidence="2">
    <location>
        <begin position="133"/>
        <end position="371"/>
    </location>
</feature>
<dbReference type="PANTHER" id="PTHR43569">
    <property type="entry name" value="AMIDOHYDROLASE"/>
    <property type="match status" value="1"/>
</dbReference>
<evidence type="ECO:0000313" key="4">
    <source>
        <dbReference type="Proteomes" id="UP001501170"/>
    </source>
</evidence>
<dbReference type="InterPro" id="IPR052350">
    <property type="entry name" value="Metallo-dep_Lactonases"/>
</dbReference>
<dbReference type="Pfam" id="PF04909">
    <property type="entry name" value="Amidohydro_2"/>
    <property type="match status" value="1"/>
</dbReference>
<dbReference type="SUPFAM" id="SSF51556">
    <property type="entry name" value="Metallo-dependent hydrolases"/>
    <property type="match status" value="1"/>
</dbReference>
<comment type="caution">
    <text evidence="3">The sequence shown here is derived from an EMBL/GenBank/DDBJ whole genome shotgun (WGS) entry which is preliminary data.</text>
</comment>
<sequence length="371" mass="40051">MLGGLLPGIVDAHVHYFNPTRSSWALARFARLSAPRLRRFVPTPALSLAARVGTSADRLYGLDSSILTSAYEPAQYSSDAVALLSIAGVGVESVVQVESHWRPARDPESLMNSSFDELKYLTALPHGQKGPALGATVTAADPRHPLFGAALDRQLAYSDRVRAIRFKWARHADPELPDWCDEPDVVASTSFLKGFEELAERDLAFVSVAYSHQLGQLDMLARRFPDTTIIVEHMGMPAGAFGPVGAQTGMTAAARAEILSLWRERTAMIANRPNVVVKVSGLGLALLGYGRETSGTIASRAVLADMAGPLVLHLVDRFGPDRVIFGSDSPVDRPNSPIGMTVGALLDVLGDRGDHLLTQLFAGNAKRIYRF</sequence>
<keyword evidence="4" id="KW-1185">Reference proteome</keyword>
<gene>
    <name evidence="3" type="ORF">GCM10009855_35040</name>
</gene>
<dbReference type="InterPro" id="IPR032466">
    <property type="entry name" value="Metal_Hydrolase"/>
</dbReference>